<name>A0ABD6R6R1_BACTU</name>
<dbReference type="EMBL" id="MSTN01000008">
    <property type="protein sequence ID" value="OPD49430.1"/>
    <property type="molecule type" value="Genomic_DNA"/>
</dbReference>
<protein>
    <submittedName>
        <fullName evidence="1">Site-specific DNA-methyltransferase</fullName>
    </submittedName>
</protein>
<evidence type="ECO:0000313" key="1">
    <source>
        <dbReference type="EMBL" id="OPD49430.1"/>
    </source>
</evidence>
<reference evidence="1 2" key="1">
    <citation type="submission" date="2017-01" db="EMBL/GenBank/DDBJ databases">
        <title>Draft Genome Sequence of Bacillus thuringiensis DNG9.</title>
        <authorList>
            <person name="Rosana A.R."/>
            <person name="Daas M.S."/>
            <person name="Acedo J.Z."/>
            <person name="Case R.J."/>
            <person name="Vederas J.C."/>
            <person name="Nateche F."/>
            <person name="Kebbouche-Gana S."/>
        </authorList>
    </citation>
    <scope>NUCLEOTIDE SEQUENCE [LARGE SCALE GENOMIC DNA]</scope>
    <source>
        <strain evidence="1 2">DNG9</strain>
    </source>
</reference>
<proteinExistence type="predicted"/>
<dbReference type="AlphaFoldDB" id="A0ABD6R6R1"/>
<dbReference type="Proteomes" id="UP000190187">
    <property type="component" value="Unassembled WGS sequence"/>
</dbReference>
<accession>A0ABD6R6R1</accession>
<evidence type="ECO:0000313" key="2">
    <source>
        <dbReference type="Proteomes" id="UP000190187"/>
    </source>
</evidence>
<comment type="caution">
    <text evidence="1">The sequence shown here is derived from an EMBL/GenBank/DDBJ whole genome shotgun (WGS) entry which is preliminary data.</text>
</comment>
<organism evidence="1 2">
    <name type="scientific">Bacillus thuringiensis</name>
    <dbReference type="NCBI Taxonomy" id="1428"/>
    <lineage>
        <taxon>Bacteria</taxon>
        <taxon>Bacillati</taxon>
        <taxon>Bacillota</taxon>
        <taxon>Bacilli</taxon>
        <taxon>Bacillales</taxon>
        <taxon>Bacillaceae</taxon>
        <taxon>Bacillus</taxon>
        <taxon>Bacillus cereus group</taxon>
    </lineage>
</organism>
<gene>
    <name evidence="1" type="ORF">BVF97_20735</name>
</gene>
<sequence>MGRDDGLPNRMDRIRSLSNAVVPQQISPIFAAIAKIERGN</sequence>